<keyword evidence="5" id="KW-0812">Transmembrane</keyword>
<dbReference type="CDD" id="cd03784">
    <property type="entry name" value="GT1_Gtf-like"/>
    <property type="match status" value="1"/>
</dbReference>
<dbReference type="FunFam" id="3.40.50.2000:FF:000021">
    <property type="entry name" value="UDP-glucuronosyltransferase"/>
    <property type="match status" value="1"/>
</dbReference>
<dbReference type="SUPFAM" id="SSF53756">
    <property type="entry name" value="UDP-Glycosyltransferase/glycogen phosphorylase"/>
    <property type="match status" value="1"/>
</dbReference>
<feature type="chain" id="PRO_5021513056" description="UDP-glucuronosyltransferase" evidence="5">
    <location>
        <begin position="23"/>
        <end position="524"/>
    </location>
</feature>
<dbReference type="Gene3D" id="3.40.50.2000">
    <property type="entry name" value="Glycogen Phosphorylase B"/>
    <property type="match status" value="2"/>
</dbReference>
<dbReference type="PANTHER" id="PTHR48043:SF159">
    <property type="entry name" value="EG:EG0003.4 PROTEIN-RELATED"/>
    <property type="match status" value="1"/>
</dbReference>
<feature type="transmembrane region" description="Helical" evidence="5">
    <location>
        <begin position="488"/>
        <end position="510"/>
    </location>
</feature>
<reference evidence="6" key="1">
    <citation type="submission" date="2020-05" db="UniProtKB">
        <authorList>
            <consortium name="EnsemblMetazoa"/>
        </authorList>
    </citation>
    <scope>IDENTIFICATION</scope>
    <source>
        <strain evidence="6">FUMOZ</strain>
    </source>
</reference>
<dbReference type="EC" id="2.4.1.17" evidence="5"/>
<dbReference type="GO" id="GO:0015020">
    <property type="term" value="F:glucuronosyltransferase activity"/>
    <property type="evidence" value="ECO:0007669"/>
    <property type="project" value="UniProtKB-EC"/>
</dbReference>
<sequence length="524" mass="59993">MRYQAMKAVLPVILMLAGVSQAANILFMSSFPSPSHHIWLRPLIHEMGKRGHNVTVLSADVEKPPANVTYIHLENLYSTMYNNTVKLDFFELANQSPASILQQFDKFLLTLCEAAIKSEGLHLLLRYPKEFKFDLFVSDFMIGPCIPAIIMHRFKDVPYIPSTPYNAPSTSVTVLGSFAYPALVPNHVFDAPESMSFVQRVKNFYFDMYEMNLHETVLHPESDRIVRKLYPDAPSTYTFYKNVRLSLANVNPVIQYKEPMMPSMIPVGGLQIMPSKPLPDDLRKVVEGAKNGFILFSLGSNARSDLLGPERIRNILNAMERLSQYQFLWKFESDESKLPVPVPKNVYIRAWMPQNDLLAHPNIKLFITHSGLLSTQEAIWHGVPILGFPLYSDQFRNINYCVGTGVARRLSIQQFQADELVQTVEEMLGSDNYSQKMKQMSRLFRDQPESPLERAVWWCEWVLRNPDANLLQSRAVYMSWFQKYSYDVLAFVLCVILLLGVITWKVINIASGRFVTTSKKSKVE</sequence>
<accession>A0A4Y0BLK9</accession>
<evidence type="ECO:0000256" key="4">
    <source>
        <dbReference type="RuleBase" id="RU003718"/>
    </source>
</evidence>
<dbReference type="STRING" id="62324.A0A4Y0BLK9"/>
<feature type="signal peptide" evidence="5">
    <location>
        <begin position="1"/>
        <end position="22"/>
    </location>
</feature>
<dbReference type="EnsemblMetazoa" id="AFUN019724-RA">
    <property type="protein sequence ID" value="AFUN019724-PA"/>
    <property type="gene ID" value="AFUN019724"/>
</dbReference>
<keyword evidence="5" id="KW-0472">Membrane</keyword>
<proteinExistence type="inferred from homology"/>
<comment type="subcellular location">
    <subcellularLocation>
        <location evidence="5">Membrane</location>
        <topology evidence="5">Single-pass membrane protein</topology>
    </subcellularLocation>
</comment>
<comment type="similarity">
    <text evidence="1 4">Belongs to the UDP-glycosyltransferase family.</text>
</comment>
<comment type="catalytic activity">
    <reaction evidence="5">
        <text>glucuronate acceptor + UDP-alpha-D-glucuronate = acceptor beta-D-glucuronoside + UDP + H(+)</text>
        <dbReference type="Rhea" id="RHEA:21032"/>
        <dbReference type="ChEBI" id="CHEBI:15378"/>
        <dbReference type="ChEBI" id="CHEBI:58052"/>
        <dbReference type="ChEBI" id="CHEBI:58223"/>
        <dbReference type="ChEBI" id="CHEBI:132367"/>
        <dbReference type="ChEBI" id="CHEBI:132368"/>
        <dbReference type="EC" id="2.4.1.17"/>
    </reaction>
</comment>
<evidence type="ECO:0000313" key="6">
    <source>
        <dbReference type="EnsemblMetazoa" id="AFUN019724-PA"/>
    </source>
</evidence>
<evidence type="ECO:0000256" key="1">
    <source>
        <dbReference type="ARBA" id="ARBA00009995"/>
    </source>
</evidence>
<dbReference type="InterPro" id="IPR035595">
    <property type="entry name" value="UDP_glycos_trans_CS"/>
</dbReference>
<keyword evidence="5" id="KW-1133">Transmembrane helix</keyword>
<dbReference type="VEuPathDB" id="VectorBase:AFUN019724"/>
<dbReference type="GO" id="GO:0016020">
    <property type="term" value="C:membrane"/>
    <property type="evidence" value="ECO:0007669"/>
    <property type="project" value="UniProtKB-SubCell"/>
</dbReference>
<keyword evidence="3 4" id="KW-0808">Transferase</keyword>
<dbReference type="PROSITE" id="PS00375">
    <property type="entry name" value="UDPGT"/>
    <property type="match status" value="1"/>
</dbReference>
<dbReference type="PANTHER" id="PTHR48043">
    <property type="entry name" value="EG:EG0003.4 PROTEIN-RELATED"/>
    <property type="match status" value="1"/>
</dbReference>
<keyword evidence="5" id="KW-0732">Signal</keyword>
<evidence type="ECO:0000256" key="5">
    <source>
        <dbReference type="RuleBase" id="RU362059"/>
    </source>
</evidence>
<dbReference type="AlphaFoldDB" id="A0A4Y0BLK9"/>
<evidence type="ECO:0000256" key="3">
    <source>
        <dbReference type="ARBA" id="ARBA00022679"/>
    </source>
</evidence>
<name>A0A4Y0BLK9_ANOFN</name>
<organism evidence="6">
    <name type="scientific">Anopheles funestus</name>
    <name type="common">African malaria mosquito</name>
    <dbReference type="NCBI Taxonomy" id="62324"/>
    <lineage>
        <taxon>Eukaryota</taxon>
        <taxon>Metazoa</taxon>
        <taxon>Ecdysozoa</taxon>
        <taxon>Arthropoda</taxon>
        <taxon>Hexapoda</taxon>
        <taxon>Insecta</taxon>
        <taxon>Pterygota</taxon>
        <taxon>Neoptera</taxon>
        <taxon>Endopterygota</taxon>
        <taxon>Diptera</taxon>
        <taxon>Nematocera</taxon>
        <taxon>Culicoidea</taxon>
        <taxon>Culicidae</taxon>
        <taxon>Anophelinae</taxon>
        <taxon>Anopheles</taxon>
    </lineage>
</organism>
<protein>
    <recommendedName>
        <fullName evidence="5">UDP-glucuronosyltransferase</fullName>
        <ecNumber evidence="5">2.4.1.17</ecNumber>
    </recommendedName>
</protein>
<dbReference type="InterPro" id="IPR050271">
    <property type="entry name" value="UDP-glycosyltransferase"/>
</dbReference>
<dbReference type="VEuPathDB" id="VectorBase:AFUN2_007038"/>
<keyword evidence="2 4" id="KW-0328">Glycosyltransferase</keyword>
<dbReference type="InterPro" id="IPR002213">
    <property type="entry name" value="UDP_glucos_trans"/>
</dbReference>
<dbReference type="Pfam" id="PF00201">
    <property type="entry name" value="UDPGT"/>
    <property type="match status" value="1"/>
</dbReference>
<evidence type="ECO:0000256" key="2">
    <source>
        <dbReference type="ARBA" id="ARBA00022676"/>
    </source>
</evidence>